<keyword evidence="7" id="KW-1185">Reference proteome</keyword>
<dbReference type="SUPFAM" id="SSF88946">
    <property type="entry name" value="Sigma2 domain of RNA polymerase sigma factors"/>
    <property type="match status" value="1"/>
</dbReference>
<evidence type="ECO:0000256" key="2">
    <source>
        <dbReference type="ARBA" id="ARBA00023015"/>
    </source>
</evidence>
<organism evidence="6 7">
    <name type="scientific">Dokdonella fugitiva</name>
    <dbReference type="NCBI Taxonomy" id="328517"/>
    <lineage>
        <taxon>Bacteria</taxon>
        <taxon>Pseudomonadati</taxon>
        <taxon>Pseudomonadota</taxon>
        <taxon>Gammaproteobacteria</taxon>
        <taxon>Lysobacterales</taxon>
        <taxon>Rhodanobacteraceae</taxon>
        <taxon>Dokdonella</taxon>
    </lineage>
</organism>
<dbReference type="Pfam" id="PF07638">
    <property type="entry name" value="Sigma70_ECF"/>
    <property type="match status" value="1"/>
</dbReference>
<name>A0A839ET75_9GAMM</name>
<dbReference type="GO" id="GO:0016987">
    <property type="term" value="F:sigma factor activity"/>
    <property type="evidence" value="ECO:0007669"/>
    <property type="project" value="UniProtKB-KW"/>
</dbReference>
<dbReference type="SUPFAM" id="SSF88659">
    <property type="entry name" value="Sigma3 and sigma4 domains of RNA polymerase sigma factors"/>
    <property type="match status" value="1"/>
</dbReference>
<comment type="similarity">
    <text evidence="1">Belongs to the sigma-70 factor family. ECF subfamily.</text>
</comment>
<dbReference type="PANTHER" id="PTHR43133:SF39">
    <property type="entry name" value="SIMILAR TO RNA POLYMERASE SIGMA-E FACTOR"/>
    <property type="match status" value="1"/>
</dbReference>
<dbReference type="InterPro" id="IPR014284">
    <property type="entry name" value="RNA_pol_sigma-70_dom"/>
</dbReference>
<accession>A0A839ET75</accession>
<keyword evidence="2" id="KW-0805">Transcription regulation</keyword>
<evidence type="ECO:0000313" key="6">
    <source>
        <dbReference type="EMBL" id="MBA8887667.1"/>
    </source>
</evidence>
<dbReference type="InterPro" id="IPR039425">
    <property type="entry name" value="RNA_pol_sigma-70-like"/>
</dbReference>
<dbReference type="Gene3D" id="1.10.1740.10">
    <property type="match status" value="1"/>
</dbReference>
<reference evidence="6 7" key="1">
    <citation type="submission" date="2020-07" db="EMBL/GenBank/DDBJ databases">
        <title>Genomic Encyclopedia of Type Strains, Phase IV (KMG-V): Genome sequencing to study the core and pangenomes of soil and plant-associated prokaryotes.</title>
        <authorList>
            <person name="Whitman W."/>
        </authorList>
    </citation>
    <scope>NUCLEOTIDE SEQUENCE [LARGE SCALE GENOMIC DNA]</scope>
    <source>
        <strain evidence="6 7">RH2WT43</strain>
    </source>
</reference>
<dbReference type="PANTHER" id="PTHR43133">
    <property type="entry name" value="RNA POLYMERASE ECF-TYPE SIGMA FACTO"/>
    <property type="match status" value="1"/>
</dbReference>
<dbReference type="RefSeq" id="WP_182530715.1">
    <property type="nucleotide sequence ID" value="NZ_JACGXL010000002.1"/>
</dbReference>
<dbReference type="InterPro" id="IPR013324">
    <property type="entry name" value="RNA_pol_sigma_r3/r4-like"/>
</dbReference>
<dbReference type="Gene3D" id="1.10.10.10">
    <property type="entry name" value="Winged helix-like DNA-binding domain superfamily/Winged helix DNA-binding domain"/>
    <property type="match status" value="1"/>
</dbReference>
<evidence type="ECO:0000256" key="4">
    <source>
        <dbReference type="ARBA" id="ARBA00023163"/>
    </source>
</evidence>
<evidence type="ECO:0000256" key="1">
    <source>
        <dbReference type="ARBA" id="ARBA00010641"/>
    </source>
</evidence>
<evidence type="ECO:0000313" key="7">
    <source>
        <dbReference type="Proteomes" id="UP000550401"/>
    </source>
</evidence>
<dbReference type="GO" id="GO:0006352">
    <property type="term" value="P:DNA-templated transcription initiation"/>
    <property type="evidence" value="ECO:0007669"/>
    <property type="project" value="InterPro"/>
</dbReference>
<dbReference type="InterPro" id="IPR053812">
    <property type="entry name" value="HTH_Sigma70_ECF-like"/>
</dbReference>
<dbReference type="EMBL" id="JACGXL010000002">
    <property type="protein sequence ID" value="MBA8887667.1"/>
    <property type="molecule type" value="Genomic_DNA"/>
</dbReference>
<keyword evidence="4" id="KW-0804">Transcription</keyword>
<feature type="domain" description="RNA polymerase sigma-70 ECF-like HTH" evidence="5">
    <location>
        <begin position="6"/>
        <end position="183"/>
    </location>
</feature>
<dbReference type="Proteomes" id="UP000550401">
    <property type="component" value="Unassembled WGS sequence"/>
</dbReference>
<dbReference type="AlphaFoldDB" id="A0A839ET75"/>
<sequence>MPPTDDIGALLERAEGGDDGAWRRLVDLVYPDLKRLARGARAQPRDATLGTTALVHECWLRLARAAGLPRDHDHLLALAVRIMRQVLVDHARERLARKRGGGEAALAIDDVEPRDEREFELIAEIDDALRTLAANAPRRAQVFECRYFGGLNDDETARALGISPRTAHRDWDEARAWLAAALRPA</sequence>
<dbReference type="InterPro" id="IPR011517">
    <property type="entry name" value="RNA_pol_sigma70_ECF-like"/>
</dbReference>
<proteinExistence type="inferred from homology"/>
<dbReference type="NCBIfam" id="TIGR02937">
    <property type="entry name" value="sigma70-ECF"/>
    <property type="match status" value="1"/>
</dbReference>
<evidence type="ECO:0000256" key="3">
    <source>
        <dbReference type="ARBA" id="ARBA00023082"/>
    </source>
</evidence>
<dbReference type="InterPro" id="IPR036388">
    <property type="entry name" value="WH-like_DNA-bd_sf"/>
</dbReference>
<protein>
    <submittedName>
        <fullName evidence="6">RNA polymerase sigma factor (TIGR02999 family)</fullName>
    </submittedName>
</protein>
<evidence type="ECO:0000259" key="5">
    <source>
        <dbReference type="Pfam" id="PF07638"/>
    </source>
</evidence>
<keyword evidence="3" id="KW-0731">Sigma factor</keyword>
<comment type="caution">
    <text evidence="6">The sequence shown here is derived from an EMBL/GenBank/DDBJ whole genome shotgun (WGS) entry which is preliminary data.</text>
</comment>
<gene>
    <name evidence="6" type="ORF">FHW12_001881</name>
</gene>
<dbReference type="NCBIfam" id="TIGR02999">
    <property type="entry name" value="Sig-70_X6"/>
    <property type="match status" value="1"/>
</dbReference>
<dbReference type="InterPro" id="IPR013325">
    <property type="entry name" value="RNA_pol_sigma_r2"/>
</dbReference>